<reference evidence="1" key="1">
    <citation type="submission" date="2018-05" db="EMBL/GenBank/DDBJ databases">
        <authorList>
            <person name="Lanie J.A."/>
            <person name="Ng W.-L."/>
            <person name="Kazmierczak K.M."/>
            <person name="Andrzejewski T.M."/>
            <person name="Davidsen T.M."/>
            <person name="Wayne K.J."/>
            <person name="Tettelin H."/>
            <person name="Glass J.I."/>
            <person name="Rusch D."/>
            <person name="Podicherti R."/>
            <person name="Tsui H.-C.T."/>
            <person name="Winkler M.E."/>
        </authorList>
    </citation>
    <scope>NUCLEOTIDE SEQUENCE</scope>
</reference>
<accession>A0A382DU51</accession>
<dbReference type="AlphaFoldDB" id="A0A382DU51"/>
<gene>
    <name evidence="1" type="ORF">METZ01_LOCUS193931</name>
</gene>
<evidence type="ECO:0000313" key="1">
    <source>
        <dbReference type="EMBL" id="SVB41077.1"/>
    </source>
</evidence>
<sequence length="28" mass="3021">GSSEEELLDEIATEYDGETILGCDLGVY</sequence>
<name>A0A382DU51_9ZZZZ</name>
<proteinExistence type="predicted"/>
<feature type="non-terminal residue" evidence="1">
    <location>
        <position position="1"/>
    </location>
</feature>
<protein>
    <submittedName>
        <fullName evidence="1">Uncharacterized protein</fullName>
    </submittedName>
</protein>
<dbReference type="EMBL" id="UINC01040757">
    <property type="protein sequence ID" value="SVB41077.1"/>
    <property type="molecule type" value="Genomic_DNA"/>
</dbReference>
<organism evidence="1">
    <name type="scientific">marine metagenome</name>
    <dbReference type="NCBI Taxonomy" id="408172"/>
    <lineage>
        <taxon>unclassified sequences</taxon>
        <taxon>metagenomes</taxon>
        <taxon>ecological metagenomes</taxon>
    </lineage>
</organism>